<gene>
    <name evidence="1" type="ORF">PIB30_077352</name>
</gene>
<feature type="non-terminal residue" evidence="1">
    <location>
        <position position="1"/>
    </location>
</feature>
<keyword evidence="2" id="KW-1185">Reference proteome</keyword>
<proteinExistence type="predicted"/>
<sequence length="243" mass="27576">LRSLWSPITLNPKIKPNTPISLTAPAVHLVADRGRHRRHDPHLRLCLHRRYLLLYVVSRLTLCSREEHRRAFGSSLLNVSIFPSLTTSRGEEYCWFSSSLPCQRSTGCRRHRSFIFATHLQRPKEVQQLDSSLVRLSSPKNVTLEASRAYVVDVTAKSTAYLPLQEACIHRIKHVQEAAIVPGLREEFVVIGENEVDDGLILSLKAIEFDLAWERCRQLQAEDAVVKGKVGEVKPRNSISVNI</sequence>
<name>A0ABU6UPF6_9FABA</name>
<dbReference type="Proteomes" id="UP001341840">
    <property type="component" value="Unassembled WGS sequence"/>
</dbReference>
<evidence type="ECO:0000313" key="2">
    <source>
        <dbReference type="Proteomes" id="UP001341840"/>
    </source>
</evidence>
<reference evidence="1 2" key="1">
    <citation type="journal article" date="2023" name="Plants (Basel)">
        <title>Bridging the Gap: Combining Genomics and Transcriptomics Approaches to Understand Stylosanthes scabra, an Orphan Legume from the Brazilian Caatinga.</title>
        <authorList>
            <person name="Ferreira-Neto J.R.C."/>
            <person name="da Silva M.D."/>
            <person name="Binneck E."/>
            <person name="de Melo N.F."/>
            <person name="da Silva R.H."/>
            <person name="de Melo A.L.T.M."/>
            <person name="Pandolfi V."/>
            <person name="Bustamante F.O."/>
            <person name="Brasileiro-Vidal A.C."/>
            <person name="Benko-Iseppon A.M."/>
        </authorList>
    </citation>
    <scope>NUCLEOTIDE SEQUENCE [LARGE SCALE GENOMIC DNA]</scope>
    <source>
        <tissue evidence="1">Leaves</tissue>
    </source>
</reference>
<accession>A0ABU6UPF6</accession>
<evidence type="ECO:0000313" key="1">
    <source>
        <dbReference type="EMBL" id="MED6163172.1"/>
    </source>
</evidence>
<dbReference type="EMBL" id="JASCZI010121867">
    <property type="protein sequence ID" value="MED6163172.1"/>
    <property type="molecule type" value="Genomic_DNA"/>
</dbReference>
<dbReference type="SUPFAM" id="SSF50249">
    <property type="entry name" value="Nucleic acid-binding proteins"/>
    <property type="match status" value="1"/>
</dbReference>
<protein>
    <submittedName>
        <fullName evidence="1">Uncharacterized protein</fullName>
    </submittedName>
</protein>
<organism evidence="1 2">
    <name type="scientific">Stylosanthes scabra</name>
    <dbReference type="NCBI Taxonomy" id="79078"/>
    <lineage>
        <taxon>Eukaryota</taxon>
        <taxon>Viridiplantae</taxon>
        <taxon>Streptophyta</taxon>
        <taxon>Embryophyta</taxon>
        <taxon>Tracheophyta</taxon>
        <taxon>Spermatophyta</taxon>
        <taxon>Magnoliopsida</taxon>
        <taxon>eudicotyledons</taxon>
        <taxon>Gunneridae</taxon>
        <taxon>Pentapetalae</taxon>
        <taxon>rosids</taxon>
        <taxon>fabids</taxon>
        <taxon>Fabales</taxon>
        <taxon>Fabaceae</taxon>
        <taxon>Papilionoideae</taxon>
        <taxon>50 kb inversion clade</taxon>
        <taxon>dalbergioids sensu lato</taxon>
        <taxon>Dalbergieae</taxon>
        <taxon>Pterocarpus clade</taxon>
        <taxon>Stylosanthes</taxon>
    </lineage>
</organism>
<comment type="caution">
    <text evidence="1">The sequence shown here is derived from an EMBL/GenBank/DDBJ whole genome shotgun (WGS) entry which is preliminary data.</text>
</comment>
<dbReference type="InterPro" id="IPR012340">
    <property type="entry name" value="NA-bd_OB-fold"/>
</dbReference>